<dbReference type="SUPFAM" id="SSF56672">
    <property type="entry name" value="DNA/RNA polymerases"/>
    <property type="match status" value="1"/>
</dbReference>
<sequence length="209" mass="23853">MHGVGGPNDNWQIAAGNGWTSGFNEQIIAGNPRCVGSPYETLFLWECEFYEKWLASQASMIDDLIQYQRVSFNDPRNRLAKLTKKFMTTLSGLYELLKGLLKAEFFVFSDSPWASLIVIVVKKNGQDTRLCIDYKMVDTVTPIMEYSMPVVDDLLTERESYLCIQWMLGYIDDEECSESVSIRLRTDSNDIPMNARGHCPANGWLETFC</sequence>
<dbReference type="PANTHER" id="PTHR33064:SF37">
    <property type="entry name" value="RIBONUCLEASE H"/>
    <property type="match status" value="1"/>
</dbReference>
<reference evidence="2" key="1">
    <citation type="submission" date="2017-03" db="EMBL/GenBank/DDBJ databases">
        <title>Phytopthora megakarya and P. palmivora, two closely related causual agents of cacao black pod achieved similar genome size and gene model numbers by different mechanisms.</title>
        <authorList>
            <person name="Ali S."/>
            <person name="Shao J."/>
            <person name="Larry D.J."/>
            <person name="Kronmiller B."/>
            <person name="Shen D."/>
            <person name="Strem M.D."/>
            <person name="Melnick R.L."/>
            <person name="Guiltinan M.J."/>
            <person name="Tyler B.M."/>
            <person name="Meinhardt L.W."/>
            <person name="Bailey B.A."/>
        </authorList>
    </citation>
    <scope>NUCLEOTIDE SEQUENCE [LARGE SCALE GENOMIC DNA]</scope>
    <source>
        <strain evidence="2">zdho120</strain>
    </source>
</reference>
<comment type="caution">
    <text evidence="1">The sequence shown here is derived from an EMBL/GenBank/DDBJ whole genome shotgun (WGS) entry which is preliminary data.</text>
</comment>
<dbReference type="InterPro" id="IPR043502">
    <property type="entry name" value="DNA/RNA_pol_sf"/>
</dbReference>
<dbReference type="Gene3D" id="3.10.10.10">
    <property type="entry name" value="HIV Type 1 Reverse Transcriptase, subunit A, domain 1"/>
    <property type="match status" value="1"/>
</dbReference>
<dbReference type="Proteomes" id="UP000198211">
    <property type="component" value="Unassembled WGS sequence"/>
</dbReference>
<dbReference type="PANTHER" id="PTHR33064">
    <property type="entry name" value="POL PROTEIN"/>
    <property type="match status" value="1"/>
</dbReference>
<dbReference type="EMBL" id="NBNE01000347">
    <property type="protein sequence ID" value="OWZ20232.1"/>
    <property type="molecule type" value="Genomic_DNA"/>
</dbReference>
<dbReference type="AlphaFoldDB" id="A0A225WRN0"/>
<dbReference type="InterPro" id="IPR051320">
    <property type="entry name" value="Viral_Replic_Matur_Polypro"/>
</dbReference>
<accession>A0A225WRN0</accession>
<name>A0A225WRN0_9STRA</name>
<evidence type="ECO:0000313" key="2">
    <source>
        <dbReference type="Proteomes" id="UP000198211"/>
    </source>
</evidence>
<evidence type="ECO:0008006" key="3">
    <source>
        <dbReference type="Google" id="ProtNLM"/>
    </source>
</evidence>
<organism evidence="1 2">
    <name type="scientific">Phytophthora megakarya</name>
    <dbReference type="NCBI Taxonomy" id="4795"/>
    <lineage>
        <taxon>Eukaryota</taxon>
        <taxon>Sar</taxon>
        <taxon>Stramenopiles</taxon>
        <taxon>Oomycota</taxon>
        <taxon>Peronosporomycetes</taxon>
        <taxon>Peronosporales</taxon>
        <taxon>Peronosporaceae</taxon>
        <taxon>Phytophthora</taxon>
    </lineage>
</organism>
<protein>
    <recommendedName>
        <fullName evidence="3">Reverse transcriptase</fullName>
    </recommendedName>
</protein>
<evidence type="ECO:0000313" key="1">
    <source>
        <dbReference type="EMBL" id="OWZ20232.1"/>
    </source>
</evidence>
<keyword evidence="2" id="KW-1185">Reference proteome</keyword>
<gene>
    <name evidence="1" type="ORF">PHMEG_0005381</name>
</gene>
<proteinExistence type="predicted"/>